<name>A0A3S4AM73_9PEZI</name>
<evidence type="ECO:0000313" key="3">
    <source>
        <dbReference type="Proteomes" id="UP000289323"/>
    </source>
</evidence>
<dbReference type="Pfam" id="PF14027">
    <property type="entry name" value="Questin_oxidase"/>
    <property type="match status" value="1"/>
</dbReference>
<dbReference type="EMBL" id="OUUZ01000008">
    <property type="protein sequence ID" value="SPQ21183.1"/>
    <property type="molecule type" value="Genomic_DNA"/>
</dbReference>
<dbReference type="AlphaFoldDB" id="A0A3S4AM73"/>
<dbReference type="PANTHER" id="PTHR35870:SF1">
    <property type="entry name" value="PROTEIN, PUTATIVE (AFU_ORTHOLOGUE AFUA_5G03330)-RELATED"/>
    <property type="match status" value="1"/>
</dbReference>
<evidence type="ECO:0000313" key="2">
    <source>
        <dbReference type="EMBL" id="SPQ21183.1"/>
    </source>
</evidence>
<dbReference type="PANTHER" id="PTHR35870">
    <property type="entry name" value="PROTEIN, PUTATIVE (AFU_ORTHOLOGUE AFUA_5G03330)-RELATED"/>
    <property type="match status" value="1"/>
</dbReference>
<gene>
    <name evidence="2" type="ORF">TT172_LOCUS3602</name>
</gene>
<proteinExistence type="predicted"/>
<reference evidence="2 3" key="1">
    <citation type="submission" date="2018-04" db="EMBL/GenBank/DDBJ databases">
        <authorList>
            <person name="Huttner S."/>
            <person name="Dainat J."/>
        </authorList>
    </citation>
    <scope>NUCLEOTIDE SEQUENCE [LARGE SCALE GENOMIC DNA]</scope>
</reference>
<organism evidence="2 3">
    <name type="scientific">Thermothielavioides terrestris</name>
    <dbReference type="NCBI Taxonomy" id="2587410"/>
    <lineage>
        <taxon>Eukaryota</taxon>
        <taxon>Fungi</taxon>
        <taxon>Dikarya</taxon>
        <taxon>Ascomycota</taxon>
        <taxon>Pezizomycotina</taxon>
        <taxon>Sordariomycetes</taxon>
        <taxon>Sordariomycetidae</taxon>
        <taxon>Sordariales</taxon>
        <taxon>Chaetomiaceae</taxon>
        <taxon>Thermothielavioides</taxon>
    </lineage>
</organism>
<keyword evidence="1" id="KW-0560">Oxidoreductase</keyword>
<accession>A0A3S4AM73</accession>
<evidence type="ECO:0000256" key="1">
    <source>
        <dbReference type="ARBA" id="ARBA00023002"/>
    </source>
</evidence>
<dbReference type="InterPro" id="IPR025337">
    <property type="entry name" value="Questin_oxidase-like"/>
</dbReference>
<dbReference type="Proteomes" id="UP000289323">
    <property type="component" value="Unassembled WGS sequence"/>
</dbReference>
<protein>
    <submittedName>
        <fullName evidence="2">E384da19-e910-49f2-88ad-ef49289c99fd</fullName>
    </submittedName>
</protein>
<dbReference type="GO" id="GO:0016491">
    <property type="term" value="F:oxidoreductase activity"/>
    <property type="evidence" value="ECO:0007669"/>
    <property type="project" value="UniProtKB-KW"/>
</dbReference>
<sequence length="482" mass="52964">MASIADLPYKMHVTPDNTGLWHIQQTDEAAKKVSELLQEDMEKHHVFFNFEGFHNHIPHHLLALYGTGAAPPALAAAYANNASYQRPALAPHSSGSGAAADDEEKDARFLPWPEAARPYLGREEFYPDFLRFFQREIRRESSSSSGSGSSGGAGGGGWKAVVRRFLFGVDATGKTGGQAADDEMMVRLFAGVLHPLIQLMYGVEWAQKAVVAEALAQTAVHAGYLGEFLLGAERVARERGGPQQERVGVMELLEEVRRNEKIVRAARDGFANKIRMGVLAGAKDEMMALAARVTVRPEEVEERTAEMFNAALFVAAAAALAKEGKQPKFDFVLMHHVNASPFFVTISAADWVPAETKARLLEWKIRMDLLQYATCGVAELSLDKLPGYQPKKPEAGGSLAEIIARLHTFPDDGHAIKLGRAAGICHKICQRYEAEGRDWLKIRGDDMWKKVAHLIVDSVEAPGPHWVRGGGFDSAWKDFPDI</sequence>